<reference evidence="2 3" key="1">
    <citation type="submission" date="2024-06" db="EMBL/GenBank/DDBJ databases">
        <title>Sorghum-associated microbial communities from plants grown in Nebraska, USA.</title>
        <authorList>
            <person name="Schachtman D."/>
        </authorList>
    </citation>
    <scope>NUCLEOTIDE SEQUENCE [LARGE SCALE GENOMIC DNA]</scope>
    <source>
        <strain evidence="2 3">2814</strain>
    </source>
</reference>
<keyword evidence="1" id="KW-0812">Transmembrane</keyword>
<gene>
    <name evidence="2" type="ORF">ABIE19_002286</name>
</gene>
<evidence type="ECO:0000313" key="2">
    <source>
        <dbReference type="EMBL" id="MET4684349.1"/>
    </source>
</evidence>
<dbReference type="EMBL" id="JBEPTF010000003">
    <property type="protein sequence ID" value="MET4684349.1"/>
    <property type="molecule type" value="Genomic_DNA"/>
</dbReference>
<protein>
    <submittedName>
        <fullName evidence="2">Membrane protein</fullName>
    </submittedName>
</protein>
<feature type="transmembrane region" description="Helical" evidence="1">
    <location>
        <begin position="167"/>
        <end position="189"/>
    </location>
</feature>
<name>A0ABV2RCP6_9CAUL</name>
<proteinExistence type="predicted"/>
<comment type="caution">
    <text evidence="2">The sequence shown here is derived from an EMBL/GenBank/DDBJ whole genome shotgun (WGS) entry which is preliminary data.</text>
</comment>
<feature type="transmembrane region" description="Helical" evidence="1">
    <location>
        <begin position="7"/>
        <end position="37"/>
    </location>
</feature>
<dbReference type="InterPro" id="IPR010374">
    <property type="entry name" value="DUF969"/>
</dbReference>
<dbReference type="RefSeq" id="WP_354089316.1">
    <property type="nucleotide sequence ID" value="NZ_JBEPTF010000003.1"/>
</dbReference>
<dbReference type="Pfam" id="PF06149">
    <property type="entry name" value="DUF969"/>
    <property type="match status" value="1"/>
</dbReference>
<evidence type="ECO:0000313" key="3">
    <source>
        <dbReference type="Proteomes" id="UP001549313"/>
    </source>
</evidence>
<evidence type="ECO:0000256" key="1">
    <source>
        <dbReference type="SAM" id="Phobius"/>
    </source>
</evidence>
<accession>A0ABV2RCP6</accession>
<dbReference type="Proteomes" id="UP001549313">
    <property type="component" value="Unassembled WGS sequence"/>
</dbReference>
<keyword evidence="1" id="KW-0472">Membrane</keyword>
<organism evidence="2 3">
    <name type="scientific">Brevundimonas faecalis</name>
    <dbReference type="NCBI Taxonomy" id="947378"/>
    <lineage>
        <taxon>Bacteria</taxon>
        <taxon>Pseudomonadati</taxon>
        <taxon>Pseudomonadota</taxon>
        <taxon>Alphaproteobacteria</taxon>
        <taxon>Caulobacterales</taxon>
        <taxon>Caulobacteraceae</taxon>
        <taxon>Brevundimonas</taxon>
    </lineage>
</organism>
<keyword evidence="3" id="KW-1185">Reference proteome</keyword>
<feature type="transmembrane region" description="Helical" evidence="1">
    <location>
        <begin position="201"/>
        <end position="221"/>
    </location>
</feature>
<sequence length="249" mass="26449">MLVLIGIAIVVAGFVARINPLVVILVAAIATGILAAVGPSADAQSLLQAGIDTISRFGQAFNDNRYFHITWLVLPVIGLLERAGLQERARDLVTKVKAATAGRLMLIYLLVRQATSALGLTSLGGHPQMVRPLIAPMAEGAAESQHGPLTDKARFRIRGMAAGTDNIGLFFGEDIFIAIGSIVLIVGFLEQAGIRVEALHVSLWAIPTAIVAFLVHGARLLMFDRRVKKDMAAPDVAEDASEPKTGMGR</sequence>
<feature type="transmembrane region" description="Helical" evidence="1">
    <location>
        <begin position="66"/>
        <end position="85"/>
    </location>
</feature>
<keyword evidence="1" id="KW-1133">Transmembrane helix</keyword>